<dbReference type="InterPro" id="IPR000847">
    <property type="entry name" value="LysR_HTH_N"/>
</dbReference>
<accession>A0ABW5E7N0</accession>
<dbReference type="InterPro" id="IPR005119">
    <property type="entry name" value="LysR_subst-bd"/>
</dbReference>
<evidence type="ECO:0000313" key="6">
    <source>
        <dbReference type="EMBL" id="MFD2309322.1"/>
    </source>
</evidence>
<dbReference type="RefSeq" id="WP_265720664.1">
    <property type="nucleotide sequence ID" value="NZ_JAPIVK010000004.1"/>
</dbReference>
<dbReference type="PANTHER" id="PTHR30537:SF66">
    <property type="entry name" value="IRON-REGULATED VIRULENCE REGULATORY PROTEIN IRGB"/>
    <property type="match status" value="1"/>
</dbReference>
<keyword evidence="4" id="KW-0804">Transcription</keyword>
<dbReference type="SUPFAM" id="SSF53850">
    <property type="entry name" value="Periplasmic binding protein-like II"/>
    <property type="match status" value="1"/>
</dbReference>
<evidence type="ECO:0000256" key="2">
    <source>
        <dbReference type="ARBA" id="ARBA00023015"/>
    </source>
</evidence>
<name>A0ABW5E7N0_9GAMM</name>
<evidence type="ECO:0000256" key="1">
    <source>
        <dbReference type="ARBA" id="ARBA00009437"/>
    </source>
</evidence>
<dbReference type="Pfam" id="PF00126">
    <property type="entry name" value="HTH_1"/>
    <property type="match status" value="1"/>
</dbReference>
<dbReference type="Proteomes" id="UP001597425">
    <property type="component" value="Unassembled WGS sequence"/>
</dbReference>
<dbReference type="PROSITE" id="PS50931">
    <property type="entry name" value="HTH_LYSR"/>
    <property type="match status" value="1"/>
</dbReference>
<comment type="caution">
    <text evidence="6">The sequence shown here is derived from an EMBL/GenBank/DDBJ whole genome shotgun (WGS) entry which is preliminary data.</text>
</comment>
<dbReference type="InterPro" id="IPR036388">
    <property type="entry name" value="WH-like_DNA-bd_sf"/>
</dbReference>
<dbReference type="Gene3D" id="1.10.10.10">
    <property type="entry name" value="Winged helix-like DNA-binding domain superfamily/Winged helix DNA-binding domain"/>
    <property type="match status" value="1"/>
</dbReference>
<dbReference type="EMBL" id="JBHUJD010000002">
    <property type="protein sequence ID" value="MFD2309322.1"/>
    <property type="molecule type" value="Genomic_DNA"/>
</dbReference>
<dbReference type="SUPFAM" id="SSF46785">
    <property type="entry name" value="Winged helix' DNA-binding domain"/>
    <property type="match status" value="1"/>
</dbReference>
<comment type="similarity">
    <text evidence="1">Belongs to the LysR transcriptional regulatory family.</text>
</comment>
<keyword evidence="2" id="KW-0805">Transcription regulation</keyword>
<keyword evidence="3" id="KW-0238">DNA-binding</keyword>
<dbReference type="Gene3D" id="3.40.190.290">
    <property type="match status" value="1"/>
</dbReference>
<evidence type="ECO:0000259" key="5">
    <source>
        <dbReference type="PROSITE" id="PS50931"/>
    </source>
</evidence>
<protein>
    <submittedName>
        <fullName evidence="6">LysR family transcriptional regulator</fullName>
    </submittedName>
</protein>
<proteinExistence type="inferred from homology"/>
<reference evidence="7" key="1">
    <citation type="journal article" date="2019" name="Int. J. Syst. Evol. Microbiol.">
        <title>The Global Catalogue of Microorganisms (GCM) 10K type strain sequencing project: providing services to taxonomists for standard genome sequencing and annotation.</title>
        <authorList>
            <consortium name="The Broad Institute Genomics Platform"/>
            <consortium name="The Broad Institute Genome Sequencing Center for Infectious Disease"/>
            <person name="Wu L."/>
            <person name="Ma J."/>
        </authorList>
    </citation>
    <scope>NUCLEOTIDE SEQUENCE [LARGE SCALE GENOMIC DNA]</scope>
    <source>
        <strain evidence="7">KCTC 12848</strain>
    </source>
</reference>
<sequence length="308" mass="34948">MHDLRELNVFAAVIRSGSLTATARELDLSKSTLSRRIRQLEISLGQSLLRRESNRLIPTEAGRIYYRYCREILKLAERGRQELDELHGKVSGELLLHSHEAFIRGWLAGVVEAFMAQYPRVRVSLQTQMEEPAGGPEDRVYLWLGSAAGRGLRQEPLGSLSQGVYAHPDYFRHRGVPAHPRELADHDWVDMLGEGEQGLLLHHQTDGTYPVALQPSCIRVDQYTIQGDAIVRGRGLGLMPDWQVALRSRAHPGTLQRCLPDWQGPARSVWLLYSHGRQPRRVRAFLEHIRGSVPKDWRGDRRTAEVPA</sequence>
<dbReference type="Pfam" id="PF03466">
    <property type="entry name" value="LysR_substrate"/>
    <property type="match status" value="1"/>
</dbReference>
<dbReference type="PANTHER" id="PTHR30537">
    <property type="entry name" value="HTH-TYPE TRANSCRIPTIONAL REGULATOR"/>
    <property type="match status" value="1"/>
</dbReference>
<evidence type="ECO:0000256" key="4">
    <source>
        <dbReference type="ARBA" id="ARBA00023163"/>
    </source>
</evidence>
<keyword evidence="7" id="KW-1185">Reference proteome</keyword>
<dbReference type="InterPro" id="IPR036390">
    <property type="entry name" value="WH_DNA-bd_sf"/>
</dbReference>
<evidence type="ECO:0000256" key="3">
    <source>
        <dbReference type="ARBA" id="ARBA00023125"/>
    </source>
</evidence>
<feature type="domain" description="HTH lysR-type" evidence="5">
    <location>
        <begin position="1"/>
        <end position="59"/>
    </location>
</feature>
<evidence type="ECO:0000313" key="7">
    <source>
        <dbReference type="Proteomes" id="UP001597425"/>
    </source>
</evidence>
<dbReference type="InterPro" id="IPR058163">
    <property type="entry name" value="LysR-type_TF_proteobact-type"/>
</dbReference>
<gene>
    <name evidence="6" type="ORF">ACFSKX_02745</name>
</gene>
<organism evidence="6 7">
    <name type="scientific">Microbulbifer halophilus</name>
    <dbReference type="NCBI Taxonomy" id="453963"/>
    <lineage>
        <taxon>Bacteria</taxon>
        <taxon>Pseudomonadati</taxon>
        <taxon>Pseudomonadota</taxon>
        <taxon>Gammaproteobacteria</taxon>
        <taxon>Cellvibrionales</taxon>
        <taxon>Microbulbiferaceae</taxon>
        <taxon>Microbulbifer</taxon>
    </lineage>
</organism>